<keyword evidence="2" id="KW-1185">Reference proteome</keyword>
<dbReference type="PANTHER" id="PTHR46289:SF14">
    <property type="entry name" value="DUF4371 DOMAIN-CONTAINING PROTEIN"/>
    <property type="match status" value="1"/>
</dbReference>
<dbReference type="PANTHER" id="PTHR46289">
    <property type="entry name" value="52 KDA REPRESSOR OF THE INHIBITOR OF THE PROTEIN KINASE-LIKE PROTEIN-RELATED"/>
    <property type="match status" value="1"/>
</dbReference>
<evidence type="ECO:0000313" key="2">
    <source>
        <dbReference type="Proteomes" id="UP001153636"/>
    </source>
</evidence>
<accession>A0A9P0GHJ6</accession>
<dbReference type="Proteomes" id="UP001153636">
    <property type="component" value="Chromosome 7"/>
</dbReference>
<dbReference type="AlphaFoldDB" id="A0A9P0GHJ6"/>
<name>A0A9P0GHJ6_9CUCU</name>
<proteinExistence type="predicted"/>
<sequence>MMCGYWDRQLLGYGFRDKGGCKRVIKKAVHAKRYPCSNHVLNNSLAMSSKVTSCHNTSSTMRKVVAFANASAKRHQIFERELGTTMQGICETRWVERHDGQLQFQGDNLVKICSALEKISTCTTVSLSRVFQMSSIDLKRATDAINDTISVLRQKREQVNTVFQRLFDEAKELAEQLDVEIKCPRLVSRQVHIELIISRGVFSQERLHPSSGLINDLQERLSP</sequence>
<dbReference type="EMBL" id="OV651819">
    <property type="protein sequence ID" value="CAH1113914.1"/>
    <property type="molecule type" value="Genomic_DNA"/>
</dbReference>
<protein>
    <submittedName>
        <fullName evidence="1">Uncharacterized protein</fullName>
    </submittedName>
</protein>
<gene>
    <name evidence="1" type="ORF">PSYICH_LOCUS13182</name>
</gene>
<dbReference type="InterPro" id="IPR052958">
    <property type="entry name" value="IFN-induced_PKR_regulator"/>
</dbReference>
<reference evidence="1" key="1">
    <citation type="submission" date="2022-01" db="EMBL/GenBank/DDBJ databases">
        <authorList>
            <person name="King R."/>
        </authorList>
    </citation>
    <scope>NUCLEOTIDE SEQUENCE</scope>
</reference>
<evidence type="ECO:0000313" key="1">
    <source>
        <dbReference type="EMBL" id="CAH1113914.1"/>
    </source>
</evidence>
<organism evidence="1 2">
    <name type="scientific">Psylliodes chrysocephalus</name>
    <dbReference type="NCBI Taxonomy" id="3402493"/>
    <lineage>
        <taxon>Eukaryota</taxon>
        <taxon>Metazoa</taxon>
        <taxon>Ecdysozoa</taxon>
        <taxon>Arthropoda</taxon>
        <taxon>Hexapoda</taxon>
        <taxon>Insecta</taxon>
        <taxon>Pterygota</taxon>
        <taxon>Neoptera</taxon>
        <taxon>Endopterygota</taxon>
        <taxon>Coleoptera</taxon>
        <taxon>Polyphaga</taxon>
        <taxon>Cucujiformia</taxon>
        <taxon>Chrysomeloidea</taxon>
        <taxon>Chrysomelidae</taxon>
        <taxon>Galerucinae</taxon>
        <taxon>Alticini</taxon>
        <taxon>Psylliodes</taxon>
    </lineage>
</organism>
<dbReference type="OrthoDB" id="10072079at2759"/>